<feature type="domain" description="Major facilitator superfamily (MFS) profile" evidence="8">
    <location>
        <begin position="230"/>
        <end position="416"/>
    </location>
</feature>
<proteinExistence type="predicted"/>
<evidence type="ECO:0000256" key="2">
    <source>
        <dbReference type="ARBA" id="ARBA00022448"/>
    </source>
</evidence>
<feature type="transmembrane region" description="Helical" evidence="7">
    <location>
        <begin position="88"/>
        <end position="107"/>
    </location>
</feature>
<evidence type="ECO:0000256" key="4">
    <source>
        <dbReference type="ARBA" id="ARBA00022692"/>
    </source>
</evidence>
<dbReference type="PANTHER" id="PTHR43266:SF2">
    <property type="entry name" value="MAJOR FACILITATOR SUPERFAMILY (MFS) PROFILE DOMAIN-CONTAINING PROTEIN"/>
    <property type="match status" value="1"/>
</dbReference>
<dbReference type="Pfam" id="PF07690">
    <property type="entry name" value="MFS_1"/>
    <property type="match status" value="1"/>
</dbReference>
<keyword evidence="2" id="KW-0813">Transport</keyword>
<feature type="transmembrane region" description="Helical" evidence="7">
    <location>
        <begin position="55"/>
        <end position="76"/>
    </location>
</feature>
<feature type="transmembrane region" description="Helical" evidence="7">
    <location>
        <begin position="271"/>
        <end position="287"/>
    </location>
</feature>
<reference evidence="9 10" key="1">
    <citation type="submission" date="2018-10" db="EMBL/GenBank/DDBJ databases">
        <title>Lactobacillus sp. R7 and Lactobacillus sp. R19 isolated from fermented mustard green product of Taiwan.</title>
        <authorList>
            <person name="Lin S.-T."/>
        </authorList>
    </citation>
    <scope>NUCLEOTIDE SEQUENCE [LARGE SCALE GENOMIC DNA]</scope>
    <source>
        <strain evidence="9 10">BCRC 81127</strain>
    </source>
</reference>
<dbReference type="InterPro" id="IPR036259">
    <property type="entry name" value="MFS_trans_sf"/>
</dbReference>
<dbReference type="CDD" id="cd06173">
    <property type="entry name" value="MFS_MefA_like"/>
    <property type="match status" value="1"/>
</dbReference>
<dbReference type="EMBL" id="RKLY01000036">
    <property type="protein sequence ID" value="TGD21492.1"/>
    <property type="molecule type" value="Genomic_DNA"/>
</dbReference>
<feature type="transmembrane region" description="Helical" evidence="7">
    <location>
        <begin position="363"/>
        <end position="383"/>
    </location>
</feature>
<dbReference type="SUPFAM" id="SSF103473">
    <property type="entry name" value="MFS general substrate transporter"/>
    <property type="match status" value="1"/>
</dbReference>
<feature type="transmembrane region" description="Helical" evidence="7">
    <location>
        <begin position="158"/>
        <end position="178"/>
    </location>
</feature>
<evidence type="ECO:0000256" key="3">
    <source>
        <dbReference type="ARBA" id="ARBA00022475"/>
    </source>
</evidence>
<feature type="transmembrane region" description="Helical" evidence="7">
    <location>
        <begin position="113"/>
        <end position="137"/>
    </location>
</feature>
<keyword evidence="10" id="KW-1185">Reference proteome</keyword>
<evidence type="ECO:0000256" key="7">
    <source>
        <dbReference type="SAM" id="Phobius"/>
    </source>
</evidence>
<dbReference type="InterPro" id="IPR020846">
    <property type="entry name" value="MFS_dom"/>
</dbReference>
<dbReference type="PROSITE" id="PS50850">
    <property type="entry name" value="MFS"/>
    <property type="match status" value="1"/>
</dbReference>
<sequence length="416" mass="46228">MITNLYQWGGYMETVETDTTKQLIKAGATTVINDLGASIFNYALSLKLLQVTGSAMGYGTSLIIGPLVGVLVAPWVGNTVDRYQRKNIALIAEGTLILTLIVYFLFFEMFHTNILISAIIVVCLNNITARFFTISYLSSTPQIVSGKHIQKLNSIESTAATVSSILAPAIAGFLFGIIDFKWMIILQIITEGITLILTIVTHFEDNPIAKSKNKIDRLNIFKSLNKYPTVLFFLIVTMCLNITSTALVIGMPYVVIHTLKYSTTISGNIEGIYSVGALIGGIIITIINLKNIFGFIRNMYWASSIQLFILGLMLFFMPHYVLFIFLFFEFVIGVIDSVSQPPMFTYIQKVVPEEDLGKVNTSIYTAAQILTPIAVFIFSIVFAKVNYRIVFLANGVVSLFLTFFLLEIVGKKVIKK</sequence>
<gene>
    <name evidence="9" type="ORF">EGT49_11050</name>
</gene>
<keyword evidence="3" id="KW-1003">Cell membrane</keyword>
<keyword evidence="5 7" id="KW-1133">Transmembrane helix</keyword>
<comment type="caution">
    <text evidence="9">The sequence shown here is derived from an EMBL/GenBank/DDBJ whole genome shotgun (WGS) entry which is preliminary data.</text>
</comment>
<keyword evidence="4 7" id="KW-0812">Transmembrane</keyword>
<dbReference type="OrthoDB" id="9775268at2"/>
<dbReference type="PANTHER" id="PTHR43266">
    <property type="entry name" value="MACROLIDE-EFFLUX PROTEIN"/>
    <property type="match status" value="1"/>
</dbReference>
<evidence type="ECO:0000256" key="6">
    <source>
        <dbReference type="ARBA" id="ARBA00023136"/>
    </source>
</evidence>
<evidence type="ECO:0000313" key="10">
    <source>
        <dbReference type="Proteomes" id="UP000298021"/>
    </source>
</evidence>
<dbReference type="AlphaFoldDB" id="A0A4Z0JIF8"/>
<evidence type="ECO:0000256" key="1">
    <source>
        <dbReference type="ARBA" id="ARBA00004651"/>
    </source>
</evidence>
<comment type="subcellular location">
    <subcellularLocation>
        <location evidence="1">Cell membrane</location>
        <topology evidence="1">Multi-pass membrane protein</topology>
    </subcellularLocation>
</comment>
<evidence type="ECO:0000313" key="9">
    <source>
        <dbReference type="EMBL" id="TGD21492.1"/>
    </source>
</evidence>
<dbReference type="Gene3D" id="1.20.1250.20">
    <property type="entry name" value="MFS general substrate transporter like domains"/>
    <property type="match status" value="1"/>
</dbReference>
<evidence type="ECO:0000259" key="8">
    <source>
        <dbReference type="PROSITE" id="PS50850"/>
    </source>
</evidence>
<name>A0A4Z0JIF8_9LACO</name>
<feature type="transmembrane region" description="Helical" evidence="7">
    <location>
        <begin position="184"/>
        <end position="203"/>
    </location>
</feature>
<dbReference type="Proteomes" id="UP000298021">
    <property type="component" value="Unassembled WGS sequence"/>
</dbReference>
<dbReference type="GO" id="GO:0022857">
    <property type="term" value="F:transmembrane transporter activity"/>
    <property type="evidence" value="ECO:0007669"/>
    <property type="project" value="InterPro"/>
</dbReference>
<feature type="transmembrane region" description="Helical" evidence="7">
    <location>
        <begin position="224"/>
        <end position="251"/>
    </location>
</feature>
<protein>
    <submittedName>
        <fullName evidence="9">MFS transporter</fullName>
    </submittedName>
</protein>
<evidence type="ECO:0000256" key="5">
    <source>
        <dbReference type="ARBA" id="ARBA00022989"/>
    </source>
</evidence>
<keyword evidence="6 7" id="KW-0472">Membrane</keyword>
<feature type="transmembrane region" description="Helical" evidence="7">
    <location>
        <begin position="389"/>
        <end position="409"/>
    </location>
</feature>
<accession>A0A4Z0JIF8</accession>
<dbReference type="GO" id="GO:0005886">
    <property type="term" value="C:plasma membrane"/>
    <property type="evidence" value="ECO:0007669"/>
    <property type="project" value="UniProtKB-SubCell"/>
</dbReference>
<organism evidence="9 10">
    <name type="scientific">Companilactobacillus suantsaicola</name>
    <dbReference type="NCBI Taxonomy" id="2487723"/>
    <lineage>
        <taxon>Bacteria</taxon>
        <taxon>Bacillati</taxon>
        <taxon>Bacillota</taxon>
        <taxon>Bacilli</taxon>
        <taxon>Lactobacillales</taxon>
        <taxon>Lactobacillaceae</taxon>
        <taxon>Companilactobacillus</taxon>
    </lineage>
</organism>
<dbReference type="InterPro" id="IPR011701">
    <property type="entry name" value="MFS"/>
</dbReference>